<keyword evidence="2" id="KW-0472">Membrane</keyword>
<evidence type="ECO:0000256" key="1">
    <source>
        <dbReference type="SAM" id="MobiDB-lite"/>
    </source>
</evidence>
<reference evidence="3 4" key="1">
    <citation type="submission" date="2019-12" db="EMBL/GenBank/DDBJ databases">
        <title>Nocardia sp. nov. ET3-3 isolated from soil.</title>
        <authorList>
            <person name="Kanchanasin P."/>
            <person name="Tanasupawat S."/>
            <person name="Yuki M."/>
            <person name="Kudo T."/>
        </authorList>
    </citation>
    <scope>NUCLEOTIDE SEQUENCE [LARGE SCALE GENOMIC DNA]</scope>
    <source>
        <strain evidence="3 4">ET3-3</strain>
    </source>
</reference>
<feature type="transmembrane region" description="Helical" evidence="2">
    <location>
        <begin position="67"/>
        <end position="89"/>
    </location>
</feature>
<name>A0A7K1UX56_9NOCA</name>
<sequence>MTRPTPQPVSGPPIPHLRYFGTSWYDRDFRYWRLRAYMSAIAIVGLALILILVALAIVVIFSAASSWPIRSVLLALGALAIAWSCYSAYRTLKRAPEDRAQDKPFGFPKTSRAKKSRAGGAGMGLGTAASGGVGPAGGLLALGGLFVVGQAIGFVLVTFQRYLNEEEWQAAQAVKAWERANNTASRRP</sequence>
<keyword evidence="4" id="KW-1185">Reference proteome</keyword>
<protein>
    <submittedName>
        <fullName evidence="3">Uncharacterized protein</fullName>
    </submittedName>
</protein>
<gene>
    <name evidence="3" type="ORF">GPX89_17135</name>
</gene>
<feature type="transmembrane region" description="Helical" evidence="2">
    <location>
        <begin position="140"/>
        <end position="159"/>
    </location>
</feature>
<accession>A0A7K1UX56</accession>
<keyword evidence="2" id="KW-0812">Transmembrane</keyword>
<keyword evidence="2" id="KW-1133">Transmembrane helix</keyword>
<dbReference type="AlphaFoldDB" id="A0A7K1UX56"/>
<organism evidence="3 4">
    <name type="scientific">Nocardia terrae</name>
    <dbReference type="NCBI Taxonomy" id="2675851"/>
    <lineage>
        <taxon>Bacteria</taxon>
        <taxon>Bacillati</taxon>
        <taxon>Actinomycetota</taxon>
        <taxon>Actinomycetes</taxon>
        <taxon>Mycobacteriales</taxon>
        <taxon>Nocardiaceae</taxon>
        <taxon>Nocardia</taxon>
    </lineage>
</organism>
<dbReference type="EMBL" id="WRPP01000003">
    <property type="protein sequence ID" value="MVU78964.1"/>
    <property type="molecule type" value="Genomic_DNA"/>
</dbReference>
<dbReference type="RefSeq" id="WP_157388560.1">
    <property type="nucleotide sequence ID" value="NZ_WRPP01000003.1"/>
</dbReference>
<evidence type="ECO:0000256" key="2">
    <source>
        <dbReference type="SAM" id="Phobius"/>
    </source>
</evidence>
<evidence type="ECO:0000313" key="3">
    <source>
        <dbReference type="EMBL" id="MVU78964.1"/>
    </source>
</evidence>
<evidence type="ECO:0000313" key="4">
    <source>
        <dbReference type="Proteomes" id="UP000466794"/>
    </source>
</evidence>
<comment type="caution">
    <text evidence="3">The sequence shown here is derived from an EMBL/GenBank/DDBJ whole genome shotgun (WGS) entry which is preliminary data.</text>
</comment>
<dbReference type="Proteomes" id="UP000466794">
    <property type="component" value="Unassembled WGS sequence"/>
</dbReference>
<feature type="transmembrane region" description="Helical" evidence="2">
    <location>
        <begin position="37"/>
        <end position="61"/>
    </location>
</feature>
<feature type="region of interest" description="Disordered" evidence="1">
    <location>
        <begin position="100"/>
        <end position="119"/>
    </location>
</feature>
<proteinExistence type="predicted"/>